<dbReference type="InterPro" id="IPR038187">
    <property type="entry name" value="NAC_A/B_dom_sf"/>
</dbReference>
<evidence type="ECO:0000256" key="2">
    <source>
        <dbReference type="SAM" id="MobiDB-lite"/>
    </source>
</evidence>
<dbReference type="PANTHER" id="PTHR21713">
    <property type="entry name" value="NASCENT POLYPEPTIDE ASSOCIATED COMPLEX ALPHA SUBUNIT-RELATED"/>
    <property type="match status" value="1"/>
</dbReference>
<dbReference type="CDD" id="cd22054">
    <property type="entry name" value="NAC_NACA"/>
    <property type="match status" value="1"/>
</dbReference>
<feature type="domain" description="NAC-A/B" evidence="3">
    <location>
        <begin position="60"/>
        <end position="137"/>
    </location>
</feature>
<dbReference type="Proteomes" id="UP000095767">
    <property type="component" value="Unassembled WGS sequence"/>
</dbReference>
<comment type="function">
    <text evidence="1">May promote appropriate targeting of ribosome-nascent polypeptide complexes.</text>
</comment>
<name>A0A1E5WGB2_9POAL</name>
<feature type="region of interest" description="Disordered" evidence="2">
    <location>
        <begin position="126"/>
        <end position="148"/>
    </location>
</feature>
<reference evidence="4 5" key="1">
    <citation type="submission" date="2016-09" db="EMBL/GenBank/DDBJ databases">
        <title>The draft genome of Dichanthelium oligosanthes: A C3 panicoid grass species.</title>
        <authorList>
            <person name="Studer A.J."/>
            <person name="Schnable J.C."/>
            <person name="Brutnell T.P."/>
        </authorList>
    </citation>
    <scope>NUCLEOTIDE SEQUENCE [LARGE SCALE GENOMIC DNA]</scope>
    <source>
        <strain evidence="5">cv. Kellogg 1175</strain>
        <tissue evidence="4">Leaf</tissue>
    </source>
</reference>
<dbReference type="AlphaFoldDB" id="A0A1E5WGB2"/>
<organism evidence="4 5">
    <name type="scientific">Dichanthelium oligosanthes</name>
    <dbReference type="NCBI Taxonomy" id="888268"/>
    <lineage>
        <taxon>Eukaryota</taxon>
        <taxon>Viridiplantae</taxon>
        <taxon>Streptophyta</taxon>
        <taxon>Embryophyta</taxon>
        <taxon>Tracheophyta</taxon>
        <taxon>Spermatophyta</taxon>
        <taxon>Magnoliopsida</taxon>
        <taxon>Liliopsida</taxon>
        <taxon>Poales</taxon>
        <taxon>Poaceae</taxon>
        <taxon>PACMAD clade</taxon>
        <taxon>Panicoideae</taxon>
        <taxon>Panicodae</taxon>
        <taxon>Paniceae</taxon>
        <taxon>Dichantheliinae</taxon>
        <taxon>Dichanthelium</taxon>
    </lineage>
</organism>
<proteinExistence type="predicted"/>
<dbReference type="STRING" id="888268.A0A1E5WGB2"/>
<dbReference type="EMBL" id="LWDX02009887">
    <property type="protein sequence ID" value="OEL36190.1"/>
    <property type="molecule type" value="Genomic_DNA"/>
</dbReference>
<dbReference type="SMART" id="SM01407">
    <property type="entry name" value="NAC"/>
    <property type="match status" value="1"/>
</dbReference>
<dbReference type="Gene3D" id="2.20.70.30">
    <property type="entry name" value="Nascent polypeptide-associated complex domain"/>
    <property type="match status" value="1"/>
</dbReference>
<dbReference type="GO" id="GO:0005854">
    <property type="term" value="C:nascent polypeptide-associated complex"/>
    <property type="evidence" value="ECO:0007669"/>
    <property type="project" value="InterPro"/>
</dbReference>
<keyword evidence="5" id="KW-1185">Reference proteome</keyword>
<evidence type="ECO:0000313" key="4">
    <source>
        <dbReference type="EMBL" id="OEL36190.1"/>
    </source>
</evidence>
<comment type="caution">
    <text evidence="4">The sequence shown here is derived from an EMBL/GenBank/DDBJ whole genome shotgun (WGS) entry which is preliminary data.</text>
</comment>
<evidence type="ECO:0000256" key="1">
    <source>
        <dbReference type="ARBA" id="ARBA00004000"/>
    </source>
</evidence>
<sequence>MKPRDGTARKLEGPPRRRPETWRWVRGSLSAIDEGRRHLGAVTRTMQPTGGGATGRYNESRSDKMSKKAMQRLGMKTTKGVRRVTIKKKNSPISDTYVIFGDAKVTYLRPQPQSQAAGQFKAQAETCEDEEEVDESSIEPEDIELVMT</sequence>
<dbReference type="OrthoDB" id="3169036at2759"/>
<accession>A0A1E5WGB2</accession>
<evidence type="ECO:0000259" key="3">
    <source>
        <dbReference type="PROSITE" id="PS51151"/>
    </source>
</evidence>
<dbReference type="InterPro" id="IPR002715">
    <property type="entry name" value="Nas_poly-pep-assoc_cplx_dom"/>
</dbReference>
<dbReference type="InterPro" id="IPR016641">
    <property type="entry name" value="EGD2/NACA0like"/>
</dbReference>
<dbReference type="Pfam" id="PF01849">
    <property type="entry name" value="NAC"/>
    <property type="match status" value="1"/>
</dbReference>
<dbReference type="PROSITE" id="PS51151">
    <property type="entry name" value="NAC_AB"/>
    <property type="match status" value="1"/>
</dbReference>
<feature type="region of interest" description="Disordered" evidence="2">
    <location>
        <begin position="35"/>
        <end position="79"/>
    </location>
</feature>
<evidence type="ECO:0000313" key="5">
    <source>
        <dbReference type="Proteomes" id="UP000095767"/>
    </source>
</evidence>
<protein>
    <recommendedName>
        <fullName evidence="3">NAC-A/B domain-containing protein</fullName>
    </recommendedName>
</protein>
<gene>
    <name evidence="4" type="ORF">BAE44_0002792</name>
</gene>